<organism evidence="2 3">
    <name type="scientific">Curvularia clavata</name>
    <dbReference type="NCBI Taxonomy" id="95742"/>
    <lineage>
        <taxon>Eukaryota</taxon>
        <taxon>Fungi</taxon>
        <taxon>Dikarya</taxon>
        <taxon>Ascomycota</taxon>
        <taxon>Pezizomycotina</taxon>
        <taxon>Dothideomycetes</taxon>
        <taxon>Pleosporomycetidae</taxon>
        <taxon>Pleosporales</taxon>
        <taxon>Pleosporineae</taxon>
        <taxon>Pleosporaceae</taxon>
        <taxon>Curvularia</taxon>
    </lineage>
</organism>
<keyword evidence="3" id="KW-1185">Reference proteome</keyword>
<accession>A0A9Q9DVN6</accession>
<dbReference type="Proteomes" id="UP001056012">
    <property type="component" value="Chromosome 5"/>
</dbReference>
<dbReference type="AlphaFoldDB" id="A0A9Q9DVN6"/>
<evidence type="ECO:0000256" key="1">
    <source>
        <dbReference type="SAM" id="MobiDB-lite"/>
    </source>
</evidence>
<dbReference type="VEuPathDB" id="FungiDB:yc1106_07429"/>
<feature type="compositionally biased region" description="Polar residues" evidence="1">
    <location>
        <begin position="161"/>
        <end position="170"/>
    </location>
</feature>
<gene>
    <name evidence="2" type="ORF">yc1106_07429</name>
</gene>
<feature type="region of interest" description="Disordered" evidence="1">
    <location>
        <begin position="136"/>
        <end position="174"/>
    </location>
</feature>
<feature type="region of interest" description="Disordered" evidence="1">
    <location>
        <begin position="249"/>
        <end position="270"/>
    </location>
</feature>
<dbReference type="EMBL" id="CP089278">
    <property type="protein sequence ID" value="USP80155.1"/>
    <property type="molecule type" value="Genomic_DNA"/>
</dbReference>
<name>A0A9Q9DVN6_CURCL</name>
<proteinExistence type="predicted"/>
<sequence length="270" mass="30029">MSSFLVLPAPLPSTALTLGQLITDPLSSKSESLKPSTAPPSKQTTYPKHKDTIIYDDNGRFTSTHSFSNSNQASSHANLLDLTAEQMTHTTLEQPNTFFNQLRRDTATRTFLRKMTQEQTPVYFVTSIHTVRNPVFKKGSTEDRPGSPHLRLPVRRVDSASDITSSTKDPQQQDEECVLAVELLKVKCRVGASNEPHDLSDIEYSWSYHAPEELEEEEDGEEQLSIGLGKPLEANELRALAGMPLMEDTTAVDEGWDERSEYSDDGIGGF</sequence>
<reference evidence="2" key="1">
    <citation type="submission" date="2021-12" db="EMBL/GenBank/DDBJ databases">
        <title>Curvularia clavata genome.</title>
        <authorList>
            <person name="Cao Y."/>
        </authorList>
    </citation>
    <scope>NUCLEOTIDE SEQUENCE</scope>
    <source>
        <strain evidence="2">Yc1106</strain>
    </source>
</reference>
<evidence type="ECO:0000313" key="2">
    <source>
        <dbReference type="EMBL" id="USP80155.1"/>
    </source>
</evidence>
<evidence type="ECO:0000313" key="3">
    <source>
        <dbReference type="Proteomes" id="UP001056012"/>
    </source>
</evidence>
<feature type="compositionally biased region" description="Low complexity" evidence="1">
    <location>
        <begin position="27"/>
        <end position="36"/>
    </location>
</feature>
<dbReference type="OrthoDB" id="3694634at2759"/>
<feature type="region of interest" description="Disordered" evidence="1">
    <location>
        <begin position="27"/>
        <end position="47"/>
    </location>
</feature>
<protein>
    <submittedName>
        <fullName evidence="2">Uncharacterized protein</fullName>
    </submittedName>
</protein>